<dbReference type="Proteomes" id="UP001150904">
    <property type="component" value="Unassembled WGS sequence"/>
</dbReference>
<feature type="signal peptide" evidence="1">
    <location>
        <begin position="1"/>
        <end position="23"/>
    </location>
</feature>
<name>A0A9W9TEF7_9EURO</name>
<protein>
    <submittedName>
        <fullName evidence="2">Uncharacterized protein</fullName>
    </submittedName>
</protein>
<dbReference type="EMBL" id="JAPQKR010000004">
    <property type="protein sequence ID" value="KAJ5219439.1"/>
    <property type="molecule type" value="Genomic_DNA"/>
</dbReference>
<organism evidence="2 3">
    <name type="scientific">Penicillium cinerascens</name>
    <dbReference type="NCBI Taxonomy" id="70096"/>
    <lineage>
        <taxon>Eukaryota</taxon>
        <taxon>Fungi</taxon>
        <taxon>Dikarya</taxon>
        <taxon>Ascomycota</taxon>
        <taxon>Pezizomycotina</taxon>
        <taxon>Eurotiomycetes</taxon>
        <taxon>Eurotiomycetidae</taxon>
        <taxon>Eurotiales</taxon>
        <taxon>Aspergillaceae</taxon>
        <taxon>Penicillium</taxon>
    </lineage>
</organism>
<evidence type="ECO:0000313" key="3">
    <source>
        <dbReference type="Proteomes" id="UP001150904"/>
    </source>
</evidence>
<evidence type="ECO:0000256" key="1">
    <source>
        <dbReference type="SAM" id="SignalP"/>
    </source>
</evidence>
<keyword evidence="1" id="KW-0732">Signal</keyword>
<dbReference type="AlphaFoldDB" id="A0A9W9TEF7"/>
<gene>
    <name evidence="2" type="ORF">N7498_001538</name>
</gene>
<reference evidence="2" key="1">
    <citation type="submission" date="2022-12" db="EMBL/GenBank/DDBJ databases">
        <authorList>
            <person name="Petersen C."/>
        </authorList>
    </citation>
    <scope>NUCLEOTIDE SEQUENCE</scope>
    <source>
        <strain evidence="2">IBT 15544</strain>
    </source>
</reference>
<proteinExistence type="predicted"/>
<dbReference type="OrthoDB" id="5054768at2759"/>
<reference evidence="2" key="2">
    <citation type="journal article" date="2023" name="IMA Fungus">
        <title>Comparative genomic study of the Penicillium genus elucidates a diverse pangenome and 15 lateral gene transfer events.</title>
        <authorList>
            <person name="Petersen C."/>
            <person name="Sorensen T."/>
            <person name="Nielsen M.R."/>
            <person name="Sondergaard T.E."/>
            <person name="Sorensen J.L."/>
            <person name="Fitzpatrick D.A."/>
            <person name="Frisvad J.C."/>
            <person name="Nielsen K.L."/>
        </authorList>
    </citation>
    <scope>NUCLEOTIDE SEQUENCE</scope>
    <source>
        <strain evidence="2">IBT 15544</strain>
    </source>
</reference>
<evidence type="ECO:0000313" key="2">
    <source>
        <dbReference type="EMBL" id="KAJ5219439.1"/>
    </source>
</evidence>
<dbReference type="GeneID" id="83175901"/>
<keyword evidence="3" id="KW-1185">Reference proteome</keyword>
<sequence>MFSPRRILLHLVSWSLAPTTILAAPDPTYNPSLPFRPNNVTGLVDLYSWVGSYYNGTTRIEFKPLIGETVNNSVCDNQHDKELAVEFESLLGVTEKLLNTSQNAVDSLLTVWQQDTNFSSWLSAETPSLRPSIEWFLESTRGMYQDPVNHTYQYLGEAFLPDGLNYTLAPTKHAPFNLTAKVTDNISGPGSEPSGYRLGNFEVTLPSCKPGENDQFFITIISNEWPGIDGWKWTDPLVNLQFDSETANVTLSGYYAADSSNSDSGSDNTRGQITISFLGFIDTYHSDILVNNSASPTWIRTVGFGNNSLNIGYSNHASAASCAGSRVTSWSVVITTAVLVVFAL</sequence>
<comment type="caution">
    <text evidence="2">The sequence shown here is derived from an EMBL/GenBank/DDBJ whole genome shotgun (WGS) entry which is preliminary data.</text>
</comment>
<accession>A0A9W9TEF7</accession>
<feature type="chain" id="PRO_5040982902" evidence="1">
    <location>
        <begin position="24"/>
        <end position="344"/>
    </location>
</feature>
<dbReference type="RefSeq" id="XP_058314012.1">
    <property type="nucleotide sequence ID" value="XM_058448601.1"/>
</dbReference>